<gene>
    <name evidence="11" type="ORF">BOP93_25835</name>
</gene>
<protein>
    <submittedName>
        <fullName evidence="11">FAD-dependent oxidoreductase</fullName>
    </submittedName>
</protein>
<evidence type="ECO:0000256" key="6">
    <source>
        <dbReference type="ARBA" id="ARBA00022827"/>
    </source>
</evidence>
<dbReference type="RefSeq" id="WP_104505163.1">
    <property type="nucleotide sequence ID" value="NZ_CP018049.1"/>
</dbReference>
<evidence type="ECO:0000256" key="8">
    <source>
        <dbReference type="ARBA" id="ARBA00023027"/>
    </source>
</evidence>
<evidence type="ECO:0000256" key="1">
    <source>
        <dbReference type="ARBA" id="ARBA00001974"/>
    </source>
</evidence>
<evidence type="ECO:0000256" key="3">
    <source>
        <dbReference type="ARBA" id="ARBA00006442"/>
    </source>
</evidence>
<dbReference type="PANTHER" id="PTHR43429:SF3">
    <property type="entry name" value="NITRITE REDUCTASE [NAD(P)H]"/>
    <property type="match status" value="1"/>
</dbReference>
<evidence type="ECO:0000313" key="11">
    <source>
        <dbReference type="EMBL" id="AUZ48876.1"/>
    </source>
</evidence>
<comment type="subcellular location">
    <subcellularLocation>
        <location evidence="2">Cytoplasm</location>
    </subcellularLocation>
</comment>
<dbReference type="Proteomes" id="UP000239888">
    <property type="component" value="Chromosome"/>
</dbReference>
<keyword evidence="4" id="KW-0963">Cytoplasm</keyword>
<accession>A0A2L0S3S0</accession>
<name>A0A2L0S3S0_9PSED</name>
<proteinExistence type="inferred from homology"/>
<dbReference type="SUPFAM" id="SSF51905">
    <property type="entry name" value="FAD/NAD(P)-binding domain"/>
    <property type="match status" value="1"/>
</dbReference>
<evidence type="ECO:0000259" key="9">
    <source>
        <dbReference type="Pfam" id="PF07992"/>
    </source>
</evidence>
<dbReference type="InterPro" id="IPR036188">
    <property type="entry name" value="FAD/NAD-bd_sf"/>
</dbReference>
<evidence type="ECO:0000256" key="4">
    <source>
        <dbReference type="ARBA" id="ARBA00022490"/>
    </source>
</evidence>
<evidence type="ECO:0000256" key="5">
    <source>
        <dbReference type="ARBA" id="ARBA00022630"/>
    </source>
</evidence>
<dbReference type="GO" id="GO:0005737">
    <property type="term" value="C:cytoplasm"/>
    <property type="evidence" value="ECO:0007669"/>
    <property type="project" value="UniProtKB-SubCell"/>
</dbReference>
<dbReference type="AlphaFoldDB" id="A0A2L0S3S0"/>
<keyword evidence="7" id="KW-0560">Oxidoreductase</keyword>
<comment type="similarity">
    <text evidence="3">Belongs to the FAD-dependent oxidoreductase family.</text>
</comment>
<reference evidence="11 12" key="1">
    <citation type="journal article" date="2018" name="Front. Microbiol.">
        <title>Pseudomonas orientalis F9: A Potent Antagonist against Phytopathogens with Phytotoxic Effect in the Apple Flower.</title>
        <authorList>
            <person name="Zengerer V."/>
            <person name="Schmid M."/>
            <person name="Bieri M."/>
            <person name="Muller D.C."/>
            <person name="Remus-Emsermann M.N.P."/>
            <person name="Ahrens C.H."/>
            <person name="Pelludat C."/>
        </authorList>
    </citation>
    <scope>NUCLEOTIDE SEQUENCE [LARGE SCALE GENOMIC DNA]</scope>
    <source>
        <strain evidence="11 12">F9</strain>
    </source>
</reference>
<dbReference type="PRINTS" id="PR00411">
    <property type="entry name" value="PNDRDTASEI"/>
</dbReference>
<dbReference type="KEGG" id="poi:BOP93_25835"/>
<feature type="domain" description="FAD/NAD(P)-binding" evidence="9">
    <location>
        <begin position="5"/>
        <end position="285"/>
    </location>
</feature>
<evidence type="ECO:0000256" key="2">
    <source>
        <dbReference type="ARBA" id="ARBA00004496"/>
    </source>
</evidence>
<dbReference type="InterPro" id="IPR050260">
    <property type="entry name" value="FAD-bd_OxRdtase"/>
</dbReference>
<dbReference type="PRINTS" id="PR00368">
    <property type="entry name" value="FADPNR"/>
</dbReference>
<organism evidence="11 12">
    <name type="scientific">Pseudomonas orientalis</name>
    <dbReference type="NCBI Taxonomy" id="76758"/>
    <lineage>
        <taxon>Bacteria</taxon>
        <taxon>Pseudomonadati</taxon>
        <taxon>Pseudomonadota</taxon>
        <taxon>Gammaproteobacteria</taxon>
        <taxon>Pseudomonadales</taxon>
        <taxon>Pseudomonadaceae</taxon>
        <taxon>Pseudomonas</taxon>
    </lineage>
</organism>
<dbReference type="Gene3D" id="3.30.390.120">
    <property type="match status" value="1"/>
</dbReference>
<dbReference type="EMBL" id="CP018049">
    <property type="protein sequence ID" value="AUZ48876.1"/>
    <property type="molecule type" value="Genomic_DNA"/>
</dbReference>
<dbReference type="Pfam" id="PF18113">
    <property type="entry name" value="Rbx_binding"/>
    <property type="match status" value="1"/>
</dbReference>
<sequence length="382" mass="40446">MNSPVVIIGTGLAGYNVAREFRKLDSDTPLLLITADDGRSYSKPMLSTGFGKNKEADGLSMAEPGAMAEQLKAEVRTHTRISGIDPGHKRLWIGEESVTYRDLILAWGAETVRVPVEGDAAELIFPINDLEDYARFRAAAAGKRRVLLLGAGLIGCEFANDLILGGYEVDLVAPCEQVMPTLLHPAAAAAVQTGLEGIGARFHLGPVLNRLQRKGDGLEAHLSDGEVIQCDLVVSAIGLRPRIDLAAAAGLQINRGIMVDRHLKTSHANIYALGDCAEVDGLNLLYVMPLMTCARALAQTLAGNATAVSYGPMPITVKTPVCPLVVSPPPRGSEGVWSVEGEGADIKALCRDASGRLLGYALTGSAVMEKLALNKELPPLLA</sequence>
<comment type="cofactor">
    <cofactor evidence="1">
        <name>FAD</name>
        <dbReference type="ChEBI" id="CHEBI:57692"/>
    </cofactor>
</comment>
<dbReference type="InterPro" id="IPR023753">
    <property type="entry name" value="FAD/NAD-binding_dom"/>
</dbReference>
<keyword evidence="8" id="KW-0520">NAD</keyword>
<keyword evidence="6" id="KW-0274">FAD</keyword>
<feature type="domain" description="Rubredoxin binding" evidence="10">
    <location>
        <begin position="307"/>
        <end position="377"/>
    </location>
</feature>
<evidence type="ECO:0000256" key="7">
    <source>
        <dbReference type="ARBA" id="ARBA00023002"/>
    </source>
</evidence>
<evidence type="ECO:0000259" key="10">
    <source>
        <dbReference type="Pfam" id="PF18113"/>
    </source>
</evidence>
<dbReference type="Pfam" id="PF07992">
    <property type="entry name" value="Pyr_redox_2"/>
    <property type="match status" value="1"/>
</dbReference>
<dbReference type="InterPro" id="IPR041364">
    <property type="entry name" value="Rbx-bd"/>
</dbReference>
<dbReference type="GO" id="GO:0016491">
    <property type="term" value="F:oxidoreductase activity"/>
    <property type="evidence" value="ECO:0007669"/>
    <property type="project" value="UniProtKB-KW"/>
</dbReference>
<evidence type="ECO:0000313" key="12">
    <source>
        <dbReference type="Proteomes" id="UP000239888"/>
    </source>
</evidence>
<dbReference type="PANTHER" id="PTHR43429">
    <property type="entry name" value="PYRIDINE NUCLEOTIDE-DISULFIDE OXIDOREDUCTASE DOMAIN-CONTAINING"/>
    <property type="match status" value="1"/>
</dbReference>
<keyword evidence="5" id="KW-0285">Flavoprotein</keyword>
<dbReference type="Gene3D" id="3.50.50.60">
    <property type="entry name" value="FAD/NAD(P)-binding domain"/>
    <property type="match status" value="2"/>
</dbReference>